<dbReference type="Pfam" id="PF14060">
    <property type="entry name" value="DUF4252"/>
    <property type="match status" value="1"/>
</dbReference>
<protein>
    <recommendedName>
        <fullName evidence="3">DUF4252 domain-containing protein</fullName>
    </recommendedName>
</protein>
<sequence length="177" mass="20257">MIFFRKITLIVIITCFTSCGSHNSMENFYAAHKNDNQVSAVRVPQFMLSLLSGISPEIEALIGDTKDLRYIKFPSTTADKTDFLNTQMNIIAGSKFIEIYRKNDDLKRSVIAVRERKNVVKEILIYNNNAQQATFLYFNGNFDPIKVREMAQNAKFDELTNGLIQQFNIQSSAIRND</sequence>
<gene>
    <name evidence="1" type="ORF">SAMN04487992_108193</name>
</gene>
<dbReference type="Proteomes" id="UP000182114">
    <property type="component" value="Unassembled WGS sequence"/>
</dbReference>
<dbReference type="EMBL" id="FNBD01000008">
    <property type="protein sequence ID" value="SDF19594.1"/>
    <property type="molecule type" value="Genomic_DNA"/>
</dbReference>
<dbReference type="InterPro" id="IPR025348">
    <property type="entry name" value="DUF4252"/>
</dbReference>
<dbReference type="AlphaFoldDB" id="A0A1G7J476"/>
<evidence type="ECO:0000313" key="1">
    <source>
        <dbReference type="EMBL" id="SDF19594.1"/>
    </source>
</evidence>
<reference evidence="2" key="1">
    <citation type="submission" date="2016-10" db="EMBL/GenBank/DDBJ databases">
        <authorList>
            <person name="Varghese N."/>
            <person name="Submissions S."/>
        </authorList>
    </citation>
    <scope>NUCLEOTIDE SEQUENCE [LARGE SCALE GENOMIC DNA]</scope>
    <source>
        <strain evidence="2">DSM 24729</strain>
    </source>
</reference>
<accession>A0A1G7J476</accession>
<evidence type="ECO:0000313" key="2">
    <source>
        <dbReference type="Proteomes" id="UP000182114"/>
    </source>
</evidence>
<name>A0A1G7J476_9FLAO</name>
<keyword evidence="2" id="KW-1185">Reference proteome</keyword>
<evidence type="ECO:0008006" key="3">
    <source>
        <dbReference type="Google" id="ProtNLM"/>
    </source>
</evidence>
<proteinExistence type="predicted"/>
<dbReference type="eggNOG" id="ENOG5032TJD">
    <property type="taxonomic scope" value="Bacteria"/>
</dbReference>
<organism evidence="1 2">
    <name type="scientific">Cellulophaga baltica</name>
    <dbReference type="NCBI Taxonomy" id="76594"/>
    <lineage>
        <taxon>Bacteria</taxon>
        <taxon>Pseudomonadati</taxon>
        <taxon>Bacteroidota</taxon>
        <taxon>Flavobacteriia</taxon>
        <taxon>Flavobacteriales</taxon>
        <taxon>Flavobacteriaceae</taxon>
        <taxon>Cellulophaga</taxon>
    </lineage>
</organism>